<evidence type="ECO:0000313" key="2">
    <source>
        <dbReference type="EMBL" id="GFU33382.1"/>
    </source>
</evidence>
<reference evidence="2" key="1">
    <citation type="submission" date="2020-08" db="EMBL/GenBank/DDBJ databases">
        <title>Multicomponent nature underlies the extraordinary mechanical properties of spider dragline silk.</title>
        <authorList>
            <person name="Kono N."/>
            <person name="Nakamura H."/>
            <person name="Mori M."/>
            <person name="Yoshida Y."/>
            <person name="Ohtoshi R."/>
            <person name="Malay A.D."/>
            <person name="Moran D.A.P."/>
            <person name="Tomita M."/>
            <person name="Numata K."/>
            <person name="Arakawa K."/>
        </authorList>
    </citation>
    <scope>NUCLEOTIDE SEQUENCE</scope>
</reference>
<sequence length="105" mass="11749">MEEKLVQRERIDRSGRPHVRPVTTPLKVDCRPPYHIPPQEVGSINPSRCAGNHWGSLFFSPSLSQVEGNSTRKQVSIDPPFHEGKKDFITSLPPVTDPSSFTPFA</sequence>
<organism evidence="2 3">
    <name type="scientific">Nephila pilipes</name>
    <name type="common">Giant wood spider</name>
    <name type="synonym">Nephila maculata</name>
    <dbReference type="NCBI Taxonomy" id="299642"/>
    <lineage>
        <taxon>Eukaryota</taxon>
        <taxon>Metazoa</taxon>
        <taxon>Ecdysozoa</taxon>
        <taxon>Arthropoda</taxon>
        <taxon>Chelicerata</taxon>
        <taxon>Arachnida</taxon>
        <taxon>Araneae</taxon>
        <taxon>Araneomorphae</taxon>
        <taxon>Entelegynae</taxon>
        <taxon>Araneoidea</taxon>
        <taxon>Nephilidae</taxon>
        <taxon>Nephila</taxon>
    </lineage>
</organism>
<name>A0A8X6QV41_NEPPI</name>
<evidence type="ECO:0000313" key="3">
    <source>
        <dbReference type="Proteomes" id="UP000887013"/>
    </source>
</evidence>
<proteinExistence type="predicted"/>
<dbReference type="EMBL" id="BMAW01083358">
    <property type="protein sequence ID" value="GFU33382.1"/>
    <property type="molecule type" value="Genomic_DNA"/>
</dbReference>
<feature type="region of interest" description="Disordered" evidence="1">
    <location>
        <begin position="69"/>
        <end position="105"/>
    </location>
</feature>
<gene>
    <name evidence="2" type="ORF">NPIL_546891</name>
</gene>
<dbReference type="OrthoDB" id="6435811at2759"/>
<feature type="region of interest" description="Disordered" evidence="1">
    <location>
        <begin position="1"/>
        <end position="24"/>
    </location>
</feature>
<dbReference type="Proteomes" id="UP000887013">
    <property type="component" value="Unassembled WGS sequence"/>
</dbReference>
<evidence type="ECO:0000256" key="1">
    <source>
        <dbReference type="SAM" id="MobiDB-lite"/>
    </source>
</evidence>
<feature type="compositionally biased region" description="Basic and acidic residues" evidence="1">
    <location>
        <begin position="1"/>
        <end position="15"/>
    </location>
</feature>
<accession>A0A8X6QV41</accession>
<dbReference type="AlphaFoldDB" id="A0A8X6QV41"/>
<comment type="caution">
    <text evidence="2">The sequence shown here is derived from an EMBL/GenBank/DDBJ whole genome shotgun (WGS) entry which is preliminary data.</text>
</comment>
<keyword evidence="3" id="KW-1185">Reference proteome</keyword>
<protein>
    <submittedName>
        <fullName evidence="2">Uncharacterized protein</fullName>
    </submittedName>
</protein>